<dbReference type="GeneID" id="81378523"/>
<dbReference type="AlphaFoldDB" id="A0A9W9TVD5"/>
<keyword evidence="10" id="KW-1185">Reference proteome</keyword>
<organism evidence="9 10">
    <name type="scientific">Penicillium citrinum</name>
    <dbReference type="NCBI Taxonomy" id="5077"/>
    <lineage>
        <taxon>Eukaryota</taxon>
        <taxon>Fungi</taxon>
        <taxon>Dikarya</taxon>
        <taxon>Ascomycota</taxon>
        <taxon>Pezizomycotina</taxon>
        <taxon>Eurotiomycetes</taxon>
        <taxon>Eurotiomycetidae</taxon>
        <taxon>Eurotiales</taxon>
        <taxon>Aspergillaceae</taxon>
        <taxon>Penicillium</taxon>
    </lineage>
</organism>
<reference evidence="9" key="2">
    <citation type="journal article" date="2023" name="IMA Fungus">
        <title>Comparative genomic study of the Penicillium genus elucidates a diverse pangenome and 15 lateral gene transfer events.</title>
        <authorList>
            <person name="Petersen C."/>
            <person name="Sorensen T."/>
            <person name="Nielsen M.R."/>
            <person name="Sondergaard T.E."/>
            <person name="Sorensen J.L."/>
            <person name="Fitzpatrick D.A."/>
            <person name="Frisvad J.C."/>
            <person name="Nielsen K.L."/>
        </authorList>
    </citation>
    <scope>NUCLEOTIDE SEQUENCE</scope>
    <source>
        <strain evidence="9">IBT 23319</strain>
    </source>
</reference>
<gene>
    <name evidence="9" type="ORF">N7469_000436</name>
</gene>
<comment type="caution">
    <text evidence="9">The sequence shown here is derived from an EMBL/GenBank/DDBJ whole genome shotgun (WGS) entry which is preliminary data.</text>
</comment>
<evidence type="ECO:0000256" key="2">
    <source>
        <dbReference type="ARBA" id="ARBA00006653"/>
    </source>
</evidence>
<dbReference type="GO" id="GO:0006891">
    <property type="term" value="P:intra-Golgi vesicle-mediated transport"/>
    <property type="evidence" value="ECO:0007669"/>
    <property type="project" value="InterPro"/>
</dbReference>
<keyword evidence="4" id="KW-0813">Transport</keyword>
<keyword evidence="5" id="KW-0653">Protein transport</keyword>
<dbReference type="OrthoDB" id="46189at2759"/>
<accession>A0A9W9TVD5</accession>
<sequence>MAPEAPDPQSLKSWQDAFQYPIPTVRRVEQELRRDIASNKEKLRALVGTRYRELVGTAETIVEMNKDIQEVDTILVDIGRRCNPRLVEKKHQHARQMKRDATEKAYMNANTVGLDADKHSFGAQLALLHRSTTSIARLLRRRASLLLVAKILVVSRLLHKTLSQHDSTPPFLDDLRKQLASLRNTLLDRIDKRLASPNATEDVIIESLAAFCLVSTPSSDDAIHKFHQVRLGVITAQLEASRENIPKTLRLLINTLQMSKVLRSRQFTDVLSKLKSRPVLSDPDIRSLDGLELDILGRFAAPGVINFTPWVKLSDLSRNEGLESIREWSLMAFEKFSEGCQKSLAQSNDFSELLALRAETYELWLESWGSTIMHRSINVLDRLRDVINDNLKRVLTSKVETIDGLVGHITSTISEWESSAHHTSNGSLWDSDMINADYSDGATAFRQSVTERLLGRDANVSAALEKYQSWLSSFRDISESIGSLKRLRWTDILVGSEVEDEDINVTPQLNEDDPKLLSDSLQTAMRQAFLTLQFSFSEAFNAFGSSYRSEKATFMLRLIRLVRRDIPTGLLSDDFLFSRDIVPELQKLLAAEIATQTNSLSFVPSSNAQPDTNKLKIVPGRTLWEGDPATPVQPSPNAFKYLRRLTAIMDESGSDLWDPSTVKVLKEALQKQLEGKINTTLEELESWSSPDKTSETSETKDTSTKTNEKPDESEDKSNEEDTKANDSDNSQADIIRDWKIQLFFDAVYLACMLGDPTQMGDITTCVQKSAEPSPDMLKTMKKMAEEYWKRTELLFGLLAKR</sequence>
<dbReference type="GO" id="GO:0017119">
    <property type="term" value="C:Golgi transport complex"/>
    <property type="evidence" value="ECO:0007669"/>
    <property type="project" value="InterPro"/>
</dbReference>
<keyword evidence="6" id="KW-0333">Golgi apparatus</keyword>
<protein>
    <recommendedName>
        <fullName evidence="3">Conserved oligomeric Golgi complex subunit 1</fullName>
    </recommendedName>
</protein>
<feature type="compositionally biased region" description="Polar residues" evidence="8">
    <location>
        <begin position="680"/>
        <end position="690"/>
    </location>
</feature>
<dbReference type="EMBL" id="JAPQKT010000001">
    <property type="protein sequence ID" value="KAJ5242109.1"/>
    <property type="molecule type" value="Genomic_DNA"/>
</dbReference>
<comment type="subcellular location">
    <subcellularLocation>
        <location evidence="1">Golgi apparatus membrane</location>
        <topology evidence="1">Peripheral membrane protein</topology>
    </subcellularLocation>
</comment>
<proteinExistence type="inferred from homology"/>
<evidence type="ECO:0000256" key="1">
    <source>
        <dbReference type="ARBA" id="ARBA00004395"/>
    </source>
</evidence>
<name>A0A9W9TVD5_PENCI</name>
<evidence type="ECO:0000256" key="6">
    <source>
        <dbReference type="ARBA" id="ARBA00023034"/>
    </source>
</evidence>
<dbReference type="Pfam" id="PF08700">
    <property type="entry name" value="VPS51_Exo84_N"/>
    <property type="match status" value="1"/>
</dbReference>
<dbReference type="InterPro" id="IPR033370">
    <property type="entry name" value="COG1"/>
</dbReference>
<dbReference type="GO" id="GO:0015031">
    <property type="term" value="P:protein transport"/>
    <property type="evidence" value="ECO:0007669"/>
    <property type="project" value="UniProtKB-KW"/>
</dbReference>
<dbReference type="GO" id="GO:0000139">
    <property type="term" value="C:Golgi membrane"/>
    <property type="evidence" value="ECO:0007669"/>
    <property type="project" value="UniProtKB-SubCell"/>
</dbReference>
<keyword evidence="7" id="KW-0472">Membrane</keyword>
<evidence type="ECO:0000256" key="3">
    <source>
        <dbReference type="ARBA" id="ARBA00020978"/>
    </source>
</evidence>
<evidence type="ECO:0000313" key="10">
    <source>
        <dbReference type="Proteomes" id="UP001147733"/>
    </source>
</evidence>
<reference evidence="9" key="1">
    <citation type="submission" date="2022-11" db="EMBL/GenBank/DDBJ databases">
        <authorList>
            <person name="Petersen C."/>
        </authorList>
    </citation>
    <scope>NUCLEOTIDE SEQUENCE</scope>
    <source>
        <strain evidence="9">IBT 23319</strain>
    </source>
</reference>
<evidence type="ECO:0000313" key="9">
    <source>
        <dbReference type="EMBL" id="KAJ5242109.1"/>
    </source>
</evidence>
<dbReference type="PANTHER" id="PTHR31658">
    <property type="entry name" value="CONSERVED OLIGOMERIC GOLGI COMPLEX SUBUNIT 1"/>
    <property type="match status" value="1"/>
</dbReference>
<feature type="region of interest" description="Disordered" evidence="8">
    <location>
        <begin position="680"/>
        <end position="729"/>
    </location>
</feature>
<feature type="compositionally biased region" description="Basic and acidic residues" evidence="8">
    <location>
        <begin position="692"/>
        <end position="726"/>
    </location>
</feature>
<evidence type="ECO:0000256" key="8">
    <source>
        <dbReference type="SAM" id="MobiDB-lite"/>
    </source>
</evidence>
<evidence type="ECO:0000256" key="5">
    <source>
        <dbReference type="ARBA" id="ARBA00022927"/>
    </source>
</evidence>
<evidence type="ECO:0000256" key="4">
    <source>
        <dbReference type="ARBA" id="ARBA00022448"/>
    </source>
</evidence>
<dbReference type="PANTHER" id="PTHR31658:SF0">
    <property type="entry name" value="CONSERVED OLIGOMERIC GOLGI COMPLEX SUBUNIT 1"/>
    <property type="match status" value="1"/>
</dbReference>
<comment type="similarity">
    <text evidence="2">Belongs to the COG1 family.</text>
</comment>
<evidence type="ECO:0000256" key="7">
    <source>
        <dbReference type="ARBA" id="ARBA00023136"/>
    </source>
</evidence>
<dbReference type="RefSeq" id="XP_056505113.1">
    <property type="nucleotide sequence ID" value="XM_056639356.1"/>
</dbReference>
<dbReference type="Proteomes" id="UP001147733">
    <property type="component" value="Unassembled WGS sequence"/>
</dbReference>